<keyword evidence="2" id="KW-1185">Reference proteome</keyword>
<dbReference type="EMBL" id="JAELXT010000009">
    <property type="protein sequence ID" value="MBJ6125940.1"/>
    <property type="molecule type" value="Genomic_DNA"/>
</dbReference>
<protein>
    <submittedName>
        <fullName evidence="1">Uncharacterized protein</fullName>
    </submittedName>
</protein>
<accession>A0ABS0Y1R1</accession>
<sequence>MNTSVDTLAEQMLTLVEIVSAQERDIKALKEQCRVLEEHDQAIAVAFSTFFHVLSAGRVAKLGEIATILNHIIKVAEQEGRPAASIKFLKDLAGMLPEDQR</sequence>
<dbReference type="Proteomes" id="UP000620670">
    <property type="component" value="Unassembled WGS sequence"/>
</dbReference>
<proteinExistence type="predicted"/>
<evidence type="ECO:0000313" key="2">
    <source>
        <dbReference type="Proteomes" id="UP000620670"/>
    </source>
</evidence>
<gene>
    <name evidence="1" type="ORF">JAO75_11045</name>
</gene>
<dbReference type="RefSeq" id="WP_199049175.1">
    <property type="nucleotide sequence ID" value="NZ_JAELXT010000009.1"/>
</dbReference>
<organism evidence="1 2">
    <name type="scientific">Microvirga splendida</name>
    <dbReference type="NCBI Taxonomy" id="2795727"/>
    <lineage>
        <taxon>Bacteria</taxon>
        <taxon>Pseudomonadati</taxon>
        <taxon>Pseudomonadota</taxon>
        <taxon>Alphaproteobacteria</taxon>
        <taxon>Hyphomicrobiales</taxon>
        <taxon>Methylobacteriaceae</taxon>
        <taxon>Microvirga</taxon>
    </lineage>
</organism>
<reference evidence="2" key="1">
    <citation type="submission" date="2020-12" db="EMBL/GenBank/DDBJ databases">
        <title>Hymenobacter sp.</title>
        <authorList>
            <person name="Kim M.K."/>
        </authorList>
    </citation>
    <scope>NUCLEOTIDE SEQUENCE [LARGE SCALE GENOMIC DNA]</scope>
    <source>
        <strain evidence="2">BT325</strain>
    </source>
</reference>
<name>A0ABS0Y1R1_9HYPH</name>
<comment type="caution">
    <text evidence="1">The sequence shown here is derived from an EMBL/GenBank/DDBJ whole genome shotgun (WGS) entry which is preliminary data.</text>
</comment>
<evidence type="ECO:0000313" key="1">
    <source>
        <dbReference type="EMBL" id="MBJ6125940.1"/>
    </source>
</evidence>